<name>A0A0V0SB74_9BILA</name>
<dbReference type="Proteomes" id="UP000054630">
    <property type="component" value="Unassembled WGS sequence"/>
</dbReference>
<comment type="caution">
    <text evidence="1">The sequence shown here is derived from an EMBL/GenBank/DDBJ whole genome shotgun (WGS) entry which is preliminary data.</text>
</comment>
<sequence>MFAVYDDNKLCGLCAVNKPTYFPRRPEPNPRVKFPDVDLWHRLVVISFIPGLTCGHRLSTMTCHSD</sequence>
<keyword evidence="2" id="KW-1185">Reference proteome</keyword>
<dbReference type="AlphaFoldDB" id="A0A0V0SB74"/>
<gene>
    <name evidence="1" type="ORF">T07_3568</name>
</gene>
<proteinExistence type="predicted"/>
<reference evidence="1 2" key="1">
    <citation type="submission" date="2015-01" db="EMBL/GenBank/DDBJ databases">
        <title>Evolution of Trichinella species and genotypes.</title>
        <authorList>
            <person name="Korhonen P.K."/>
            <person name="Edoardo P."/>
            <person name="Giuseppe L.R."/>
            <person name="Gasser R.B."/>
        </authorList>
    </citation>
    <scope>NUCLEOTIDE SEQUENCE [LARGE SCALE GENOMIC DNA]</scope>
    <source>
        <strain evidence="1">ISS37</strain>
    </source>
</reference>
<dbReference type="OrthoDB" id="5911903at2759"/>
<evidence type="ECO:0000313" key="1">
    <source>
        <dbReference type="EMBL" id="KRX23965.1"/>
    </source>
</evidence>
<protein>
    <submittedName>
        <fullName evidence="1">Uncharacterized protein</fullName>
    </submittedName>
</protein>
<dbReference type="EMBL" id="JYDL01000020">
    <property type="protein sequence ID" value="KRX23965.1"/>
    <property type="molecule type" value="Genomic_DNA"/>
</dbReference>
<organism evidence="1 2">
    <name type="scientific">Trichinella nelsoni</name>
    <dbReference type="NCBI Taxonomy" id="6336"/>
    <lineage>
        <taxon>Eukaryota</taxon>
        <taxon>Metazoa</taxon>
        <taxon>Ecdysozoa</taxon>
        <taxon>Nematoda</taxon>
        <taxon>Enoplea</taxon>
        <taxon>Dorylaimia</taxon>
        <taxon>Trichinellida</taxon>
        <taxon>Trichinellidae</taxon>
        <taxon>Trichinella</taxon>
    </lineage>
</organism>
<accession>A0A0V0SB74</accession>
<evidence type="ECO:0000313" key="2">
    <source>
        <dbReference type="Proteomes" id="UP000054630"/>
    </source>
</evidence>